<dbReference type="RefSeq" id="WP_052274613.1">
    <property type="nucleotide sequence ID" value="NZ_CP014327.1"/>
</dbReference>
<keyword evidence="2" id="KW-0067">ATP-binding</keyword>
<dbReference type="Gene3D" id="3.40.50.300">
    <property type="entry name" value="P-loop containing nucleotide triphosphate hydrolases"/>
    <property type="match status" value="1"/>
</dbReference>
<dbReference type="SUPFAM" id="SSF52540">
    <property type="entry name" value="P-loop containing nucleoside triphosphate hydrolases"/>
    <property type="match status" value="1"/>
</dbReference>
<dbReference type="GO" id="GO:0005524">
    <property type="term" value="F:ATP binding"/>
    <property type="evidence" value="ECO:0007669"/>
    <property type="project" value="UniProtKB-KW"/>
</dbReference>
<dbReference type="InterPro" id="IPR027417">
    <property type="entry name" value="P-loop_NTPase"/>
</dbReference>
<gene>
    <name evidence="3" type="ORF">RC74_13975</name>
</gene>
<proteinExistence type="predicted"/>
<organism evidence="3 4">
    <name type="scientific">Falsihalocynthiibacter arcticus</name>
    <dbReference type="NCBI Taxonomy" id="1579316"/>
    <lineage>
        <taxon>Bacteria</taxon>
        <taxon>Pseudomonadati</taxon>
        <taxon>Pseudomonadota</taxon>
        <taxon>Alphaproteobacteria</taxon>
        <taxon>Rhodobacterales</taxon>
        <taxon>Roseobacteraceae</taxon>
        <taxon>Falsihalocynthiibacter</taxon>
    </lineage>
</organism>
<keyword evidence="1" id="KW-0547">Nucleotide-binding</keyword>
<dbReference type="STRING" id="1579316.RC74_13975"/>
<evidence type="ECO:0008006" key="5">
    <source>
        <dbReference type="Google" id="ProtNLM"/>
    </source>
</evidence>
<keyword evidence="4" id="KW-1185">Reference proteome</keyword>
<evidence type="ECO:0000313" key="4">
    <source>
        <dbReference type="Proteomes" id="UP000070371"/>
    </source>
</evidence>
<dbReference type="AlphaFoldDB" id="A0A126V1R8"/>
<evidence type="ECO:0000256" key="2">
    <source>
        <dbReference type="ARBA" id="ARBA00022840"/>
    </source>
</evidence>
<dbReference type="Proteomes" id="UP000070371">
    <property type="component" value="Chromosome"/>
</dbReference>
<accession>A0A126V1R8</accession>
<dbReference type="KEGG" id="hat:RC74_13975"/>
<sequence length="204" mass="22367">MRDLDAICTTLLAAPRKGRRRLVALAGAPASGKSTLAQDLADRMTAAGCDTRVLSMDGFHLGNTQLHAQGNFAQKGAPQTFDVRGFLMLVARIQTEDEVFYPIFDRTLDAAIAAEGRVDKACDTVIVEGNYLLFDAQDWRDLVAFWDISLRLKVSRDILQQRLLERWLGQGLSPAAALIRAQGNDLVNADLIAKLSLKADILLD</sequence>
<dbReference type="EMBL" id="CP014327">
    <property type="protein sequence ID" value="AML52230.1"/>
    <property type="molecule type" value="Genomic_DNA"/>
</dbReference>
<name>A0A126V1R8_9RHOB</name>
<dbReference type="PANTHER" id="PTHR10285">
    <property type="entry name" value="URIDINE KINASE"/>
    <property type="match status" value="1"/>
</dbReference>
<reference evidence="3 4" key="1">
    <citation type="submission" date="2016-02" db="EMBL/GenBank/DDBJ databases">
        <title>Complete genome sequence of Halocynthiibacter arcticus PAMC 20958t from arctic marine sediment.</title>
        <authorList>
            <person name="Lee Y.M."/>
            <person name="Baek K."/>
            <person name="Lee H.K."/>
            <person name="Shin S.C."/>
        </authorList>
    </citation>
    <scope>NUCLEOTIDE SEQUENCE [LARGE SCALE GENOMIC DNA]</scope>
    <source>
        <strain evidence="3">PAMC 20958</strain>
    </source>
</reference>
<dbReference type="Pfam" id="PF08433">
    <property type="entry name" value="KTI12"/>
    <property type="match status" value="1"/>
</dbReference>
<evidence type="ECO:0000313" key="3">
    <source>
        <dbReference type="EMBL" id="AML52230.1"/>
    </source>
</evidence>
<dbReference type="OrthoDB" id="1550976at2"/>
<dbReference type="InterPro" id="IPR013641">
    <property type="entry name" value="KTI12/PSTK"/>
</dbReference>
<protein>
    <recommendedName>
        <fullName evidence="5">Phosphoribulokinase/uridine kinase domain-containing protein</fullName>
    </recommendedName>
</protein>
<evidence type="ECO:0000256" key="1">
    <source>
        <dbReference type="ARBA" id="ARBA00022741"/>
    </source>
</evidence>